<name>A0A917L0F4_9PROT</name>
<dbReference type="GO" id="GO:0016020">
    <property type="term" value="C:membrane"/>
    <property type="evidence" value="ECO:0007669"/>
    <property type="project" value="UniProtKB-SubCell"/>
</dbReference>
<reference evidence="8" key="2">
    <citation type="submission" date="2020-09" db="EMBL/GenBank/DDBJ databases">
        <authorList>
            <person name="Sun Q."/>
            <person name="Zhou Y."/>
        </authorList>
    </citation>
    <scope>NUCLEOTIDE SEQUENCE</scope>
    <source>
        <strain evidence="8">CGMCC 1.3617</strain>
    </source>
</reference>
<accession>A0A917L0F4</accession>
<comment type="subcellular location">
    <subcellularLocation>
        <location evidence="1">Membrane</location>
        <topology evidence="1">Single-pass membrane protein</topology>
    </subcellularLocation>
</comment>
<evidence type="ECO:0000313" key="9">
    <source>
        <dbReference type="Proteomes" id="UP000661507"/>
    </source>
</evidence>
<keyword evidence="3 6" id="KW-1133">Transmembrane helix</keyword>
<dbReference type="Proteomes" id="UP000661507">
    <property type="component" value="Unassembled WGS sequence"/>
</dbReference>
<evidence type="ECO:0000256" key="4">
    <source>
        <dbReference type="ARBA" id="ARBA00023136"/>
    </source>
</evidence>
<dbReference type="SUPFAM" id="SSF74653">
    <property type="entry name" value="TolA/TonB C-terminal domain"/>
    <property type="match status" value="1"/>
</dbReference>
<keyword evidence="2 6" id="KW-0812">Transmembrane</keyword>
<feature type="region of interest" description="Disordered" evidence="5">
    <location>
        <begin position="63"/>
        <end position="289"/>
    </location>
</feature>
<organism evidence="8 9">
    <name type="scientific">Neoroseomonas lacus</name>
    <dbReference type="NCBI Taxonomy" id="287609"/>
    <lineage>
        <taxon>Bacteria</taxon>
        <taxon>Pseudomonadati</taxon>
        <taxon>Pseudomonadota</taxon>
        <taxon>Alphaproteobacteria</taxon>
        <taxon>Acetobacterales</taxon>
        <taxon>Acetobacteraceae</taxon>
        <taxon>Neoroseomonas</taxon>
    </lineage>
</organism>
<dbReference type="AlphaFoldDB" id="A0A917L0F4"/>
<dbReference type="NCBIfam" id="TIGR01352">
    <property type="entry name" value="tonB_Cterm"/>
    <property type="match status" value="1"/>
</dbReference>
<keyword evidence="4 6" id="KW-0472">Membrane</keyword>
<evidence type="ECO:0000256" key="1">
    <source>
        <dbReference type="ARBA" id="ARBA00004167"/>
    </source>
</evidence>
<dbReference type="InterPro" id="IPR006260">
    <property type="entry name" value="TonB/TolA_C"/>
</dbReference>
<feature type="domain" description="TonB C-terminal" evidence="7">
    <location>
        <begin position="300"/>
        <end position="392"/>
    </location>
</feature>
<protein>
    <recommendedName>
        <fullName evidence="7">TonB C-terminal domain-containing protein</fullName>
    </recommendedName>
</protein>
<feature type="compositionally biased region" description="Low complexity" evidence="5">
    <location>
        <begin position="84"/>
        <end position="99"/>
    </location>
</feature>
<dbReference type="EMBL" id="BMKW01000016">
    <property type="protein sequence ID" value="GGJ38846.1"/>
    <property type="molecule type" value="Genomic_DNA"/>
</dbReference>
<dbReference type="InterPro" id="IPR037682">
    <property type="entry name" value="TonB_C"/>
</dbReference>
<feature type="compositionally biased region" description="Pro residues" evidence="5">
    <location>
        <begin position="100"/>
        <end position="211"/>
    </location>
</feature>
<feature type="region of interest" description="Disordered" evidence="5">
    <location>
        <begin position="1"/>
        <end position="28"/>
    </location>
</feature>
<dbReference type="GO" id="GO:0055085">
    <property type="term" value="P:transmembrane transport"/>
    <property type="evidence" value="ECO:0007669"/>
    <property type="project" value="InterPro"/>
</dbReference>
<keyword evidence="9" id="KW-1185">Reference proteome</keyword>
<feature type="compositionally biased region" description="Basic and acidic residues" evidence="5">
    <location>
        <begin position="1"/>
        <end position="10"/>
    </location>
</feature>
<evidence type="ECO:0000256" key="3">
    <source>
        <dbReference type="ARBA" id="ARBA00022989"/>
    </source>
</evidence>
<comment type="caution">
    <text evidence="8">The sequence shown here is derived from an EMBL/GenBank/DDBJ whole genome shotgun (WGS) entry which is preliminary data.</text>
</comment>
<proteinExistence type="predicted"/>
<evidence type="ECO:0000256" key="2">
    <source>
        <dbReference type="ARBA" id="ARBA00022692"/>
    </source>
</evidence>
<evidence type="ECO:0000313" key="8">
    <source>
        <dbReference type="EMBL" id="GGJ38846.1"/>
    </source>
</evidence>
<evidence type="ECO:0000259" key="7">
    <source>
        <dbReference type="PROSITE" id="PS52015"/>
    </source>
</evidence>
<evidence type="ECO:0000256" key="5">
    <source>
        <dbReference type="SAM" id="MobiDB-lite"/>
    </source>
</evidence>
<dbReference type="PROSITE" id="PS52015">
    <property type="entry name" value="TONB_CTD"/>
    <property type="match status" value="1"/>
</dbReference>
<sequence>MRLSPRDRRLPPPPAAMSMPEPLGPLARRRRGRRTLRWTGLISALLHIALVVAILLDLDPRSKPPQELPPPSFAVVFQGGSDQAPRGAEAPEEAPVTILAPPPAPPPPPLAEVPPSPAAPPRPATPPVPPPPRVAEPLPPPPPIAEPPPRVADASPTPPPPRPAEPPPTPPPVVTAPESPPPPPRRQVEAPAPPPPPAPERTPPPPQPARPPVLAERPAAPQPLPLPPPPPPPPPAPSPPAQTAERLPPLDLTRRPPIHLGDPGRSAAPRRGLDLSPGATTAGPGDTEQLRVRGAQAGPDWRNAFRQWLDQNLHYPREAIDLREQGPVTVRIQTGPDGRVRGVELRTASRSIRLNFYSQSVFRGAQLPPFPPGTAEDQVTIDLTINYILYGQ</sequence>
<reference evidence="8" key="1">
    <citation type="journal article" date="2014" name="Int. J. Syst. Evol. Microbiol.">
        <title>Complete genome sequence of Corynebacterium casei LMG S-19264T (=DSM 44701T), isolated from a smear-ripened cheese.</title>
        <authorList>
            <consortium name="US DOE Joint Genome Institute (JGI-PGF)"/>
            <person name="Walter F."/>
            <person name="Albersmeier A."/>
            <person name="Kalinowski J."/>
            <person name="Ruckert C."/>
        </authorList>
    </citation>
    <scope>NUCLEOTIDE SEQUENCE</scope>
    <source>
        <strain evidence="8">CGMCC 1.3617</strain>
    </source>
</reference>
<feature type="transmembrane region" description="Helical" evidence="6">
    <location>
        <begin position="38"/>
        <end position="56"/>
    </location>
</feature>
<dbReference type="Pfam" id="PF03544">
    <property type="entry name" value="TonB_C"/>
    <property type="match status" value="1"/>
</dbReference>
<feature type="compositionally biased region" description="Pro residues" evidence="5">
    <location>
        <begin position="220"/>
        <end position="240"/>
    </location>
</feature>
<evidence type="ECO:0000256" key="6">
    <source>
        <dbReference type="SAM" id="Phobius"/>
    </source>
</evidence>
<dbReference type="Gene3D" id="3.30.1150.10">
    <property type="match status" value="1"/>
</dbReference>
<gene>
    <name evidence="8" type="ORF">GCM10011320_53100</name>
</gene>